<comment type="caution">
    <text evidence="1">The sequence shown here is derived from an EMBL/GenBank/DDBJ whole genome shotgun (WGS) entry which is preliminary data.</text>
</comment>
<proteinExistence type="predicted"/>
<keyword evidence="2" id="KW-1185">Reference proteome</keyword>
<evidence type="ECO:0000313" key="1">
    <source>
        <dbReference type="EMBL" id="MCA2096093.1"/>
    </source>
</evidence>
<gene>
    <name evidence="1" type="ORF">LDJ82_04095</name>
</gene>
<sequence length="53" mass="6393">MRPVTIIYIPYRDFKEKIRLVKEWKKKGYYVEDLGDGIYCMKTKGYKKGAKNE</sequence>
<dbReference type="EMBL" id="JAIWIY010000001">
    <property type="protein sequence ID" value="MCA2096093.1"/>
    <property type="molecule type" value="Genomic_DNA"/>
</dbReference>
<protein>
    <submittedName>
        <fullName evidence="1">Uncharacterized protein</fullName>
    </submittedName>
</protein>
<reference evidence="2" key="1">
    <citation type="submission" date="2023-07" db="EMBL/GenBank/DDBJ databases">
        <title>FDA dAtabase for Regulatory Grade micrObial Sequences (FDA-ARGOS): Supporting development and validation of Infectious Disease Dx tests.</title>
        <authorList>
            <person name="Sproer C."/>
            <person name="Gronow S."/>
            <person name="Severitt S."/>
            <person name="Schroder I."/>
            <person name="Tallon L."/>
            <person name="Sadzewicz L."/>
            <person name="Zhao X."/>
            <person name="Boylan J."/>
            <person name="Ott S."/>
            <person name="Bowen H."/>
            <person name="Vavikolanu K."/>
            <person name="Hazen T."/>
            <person name="Aluvathingal J."/>
            <person name="Nadendla S."/>
            <person name="Lowell S."/>
            <person name="Myers T."/>
            <person name="Yan Y."/>
        </authorList>
    </citation>
    <scope>NUCLEOTIDE SEQUENCE [LARGE SCALE GENOMIC DNA]</scope>
    <source>
        <strain evidence="2">FDAARGOS_1538</strain>
    </source>
</reference>
<name>A0ABS7YWQ8_9FIRM</name>
<dbReference type="RefSeq" id="WP_209773639.1">
    <property type="nucleotide sequence ID" value="NZ_JAGGLO010000004.1"/>
</dbReference>
<dbReference type="Proteomes" id="UP001198374">
    <property type="component" value="Unassembled WGS sequence"/>
</dbReference>
<organism evidence="1 2">
    <name type="scientific">Anaerococcus degeneri</name>
    <dbReference type="NCBI Taxonomy" id="361500"/>
    <lineage>
        <taxon>Bacteria</taxon>
        <taxon>Bacillati</taxon>
        <taxon>Bacillota</taxon>
        <taxon>Tissierellia</taxon>
        <taxon>Tissierellales</taxon>
        <taxon>Peptoniphilaceae</taxon>
        <taxon>Anaerococcus</taxon>
    </lineage>
</organism>
<evidence type="ECO:0000313" key="2">
    <source>
        <dbReference type="Proteomes" id="UP001198374"/>
    </source>
</evidence>
<accession>A0ABS7YWQ8</accession>